<dbReference type="AlphaFoldDB" id="A0A0D8HJC7"/>
<dbReference type="OrthoDB" id="1095921at2"/>
<dbReference type="EMBL" id="JXYS01000026">
    <property type="protein sequence ID" value="KJF18043.1"/>
    <property type="molecule type" value="Genomic_DNA"/>
</dbReference>
<proteinExistence type="predicted"/>
<dbReference type="Pfam" id="PF11185">
    <property type="entry name" value="DUF2971"/>
    <property type="match status" value="1"/>
</dbReference>
<evidence type="ECO:0008006" key="3">
    <source>
        <dbReference type="Google" id="ProtNLM"/>
    </source>
</evidence>
<accession>A0A0D8HJC7</accession>
<keyword evidence="2" id="KW-1185">Reference proteome</keyword>
<evidence type="ECO:0000313" key="1">
    <source>
        <dbReference type="EMBL" id="KJF18043.1"/>
    </source>
</evidence>
<dbReference type="STRING" id="1280514.AXFE_11420"/>
<protein>
    <recommendedName>
        <fullName evidence="3">DUF2971 domain-containing protein</fullName>
    </recommendedName>
</protein>
<sequence>MDKYPDMLYHYTTASGLIGIIQSGQLWATHRQFLNDSSEVSRGDHILEEHESDVRTLVKEKWPDSDRAVEIGEEWIKRVKDFHQIAGPFPWFVASLCSKPDLLTQWITYGHESGYCVGISIDGLKPASGILRSVIYKHEAQLKKLRSLAAKFLSGKIENSQFQNETPDESEFDNLITKAIGELVSFKNAAFSNENEWRIAKWADKPDQIDFRSTPRLGVIPYTTIELGKRDKSRIREIWIGPTNLGDEAERAIELLLDSQGLRENAKILKSKIPLRW</sequence>
<reference evidence="1 2" key="1">
    <citation type="submission" date="2015-01" db="EMBL/GenBank/DDBJ databases">
        <title>Draft genome of the acidophilic iron oxidizer Acidithrix ferrooxidans strain Py-F3.</title>
        <authorList>
            <person name="Poehlein A."/>
            <person name="Eisen S."/>
            <person name="Schloemann M."/>
            <person name="Johnson B.D."/>
            <person name="Daniel R."/>
            <person name="Muehling M."/>
        </authorList>
    </citation>
    <scope>NUCLEOTIDE SEQUENCE [LARGE SCALE GENOMIC DNA]</scope>
    <source>
        <strain evidence="1 2">Py-F3</strain>
    </source>
</reference>
<dbReference type="InterPro" id="IPR021352">
    <property type="entry name" value="DUF2971"/>
</dbReference>
<organism evidence="1 2">
    <name type="scientific">Acidithrix ferrooxidans</name>
    <dbReference type="NCBI Taxonomy" id="1280514"/>
    <lineage>
        <taxon>Bacteria</taxon>
        <taxon>Bacillati</taxon>
        <taxon>Actinomycetota</taxon>
        <taxon>Acidimicrobiia</taxon>
        <taxon>Acidimicrobiales</taxon>
        <taxon>Acidimicrobiaceae</taxon>
        <taxon>Acidithrix</taxon>
    </lineage>
</organism>
<name>A0A0D8HJC7_9ACTN</name>
<comment type="caution">
    <text evidence="1">The sequence shown here is derived from an EMBL/GenBank/DDBJ whole genome shotgun (WGS) entry which is preliminary data.</text>
</comment>
<gene>
    <name evidence="1" type="ORF">AXFE_11420</name>
</gene>
<dbReference type="Proteomes" id="UP000032360">
    <property type="component" value="Unassembled WGS sequence"/>
</dbReference>
<evidence type="ECO:0000313" key="2">
    <source>
        <dbReference type="Proteomes" id="UP000032360"/>
    </source>
</evidence>
<dbReference type="RefSeq" id="WP_052604911.1">
    <property type="nucleotide sequence ID" value="NZ_JXYS01000026.1"/>
</dbReference>